<dbReference type="EMBL" id="AWWV01012064">
    <property type="protein sequence ID" value="OMO69250.1"/>
    <property type="molecule type" value="Genomic_DNA"/>
</dbReference>
<sequence>MDTGVWASKWQEELKSTGDDAAMNEGSNPKTPKDCVFDPFAPGPEENLLAPPRRIRKYVDQMSLKFDYSVDKRF</sequence>
<dbReference type="Proteomes" id="UP000188268">
    <property type="component" value="Unassembled WGS sequence"/>
</dbReference>
<protein>
    <submittedName>
        <fullName evidence="1">Uncharacterized protein</fullName>
    </submittedName>
</protein>
<evidence type="ECO:0000313" key="1">
    <source>
        <dbReference type="EMBL" id="OMO69250.1"/>
    </source>
</evidence>
<keyword evidence="2" id="KW-1185">Reference proteome</keyword>
<gene>
    <name evidence="1" type="ORF">CCACVL1_19581</name>
</gene>
<comment type="caution">
    <text evidence="1">The sequence shown here is derived from an EMBL/GenBank/DDBJ whole genome shotgun (WGS) entry which is preliminary data.</text>
</comment>
<dbReference type="Gramene" id="OMO69250">
    <property type="protein sequence ID" value="OMO69250"/>
    <property type="gene ID" value="CCACVL1_19581"/>
</dbReference>
<reference evidence="1 2" key="1">
    <citation type="submission" date="2013-09" db="EMBL/GenBank/DDBJ databases">
        <title>Corchorus capsularis genome sequencing.</title>
        <authorList>
            <person name="Alam M."/>
            <person name="Haque M.S."/>
            <person name="Islam M.S."/>
            <person name="Emdad E.M."/>
            <person name="Islam M.M."/>
            <person name="Ahmed B."/>
            <person name="Halim A."/>
            <person name="Hossen Q.M.M."/>
            <person name="Hossain M.Z."/>
            <person name="Ahmed R."/>
            <person name="Khan M.M."/>
            <person name="Islam R."/>
            <person name="Rashid M.M."/>
            <person name="Khan S.A."/>
            <person name="Rahman M.S."/>
            <person name="Alam M."/>
        </authorList>
    </citation>
    <scope>NUCLEOTIDE SEQUENCE [LARGE SCALE GENOMIC DNA]</scope>
    <source>
        <strain evidence="2">cv. CVL-1</strain>
        <tissue evidence="1">Whole seedling</tissue>
    </source>
</reference>
<accession>A0A1R3HFY3</accession>
<name>A0A1R3HFY3_COCAP</name>
<evidence type="ECO:0000313" key="2">
    <source>
        <dbReference type="Proteomes" id="UP000188268"/>
    </source>
</evidence>
<organism evidence="1 2">
    <name type="scientific">Corchorus capsularis</name>
    <name type="common">Jute</name>
    <dbReference type="NCBI Taxonomy" id="210143"/>
    <lineage>
        <taxon>Eukaryota</taxon>
        <taxon>Viridiplantae</taxon>
        <taxon>Streptophyta</taxon>
        <taxon>Embryophyta</taxon>
        <taxon>Tracheophyta</taxon>
        <taxon>Spermatophyta</taxon>
        <taxon>Magnoliopsida</taxon>
        <taxon>eudicotyledons</taxon>
        <taxon>Gunneridae</taxon>
        <taxon>Pentapetalae</taxon>
        <taxon>rosids</taxon>
        <taxon>malvids</taxon>
        <taxon>Malvales</taxon>
        <taxon>Malvaceae</taxon>
        <taxon>Grewioideae</taxon>
        <taxon>Apeibeae</taxon>
        <taxon>Corchorus</taxon>
    </lineage>
</organism>
<dbReference type="OrthoDB" id="777328at2759"/>
<proteinExistence type="predicted"/>
<dbReference type="AlphaFoldDB" id="A0A1R3HFY3"/>